<reference evidence="1 2" key="1">
    <citation type="submission" date="2023-03" db="EMBL/GenBank/DDBJ databases">
        <title>Genome insight into feeding habits of ladybird beetles.</title>
        <authorList>
            <person name="Li H.-S."/>
            <person name="Huang Y.-H."/>
            <person name="Pang H."/>
        </authorList>
    </citation>
    <scope>NUCLEOTIDE SEQUENCE [LARGE SCALE GENOMIC DNA]</scope>
    <source>
        <strain evidence="1">SYSU_2023b</strain>
        <tissue evidence="1">Whole body</tissue>
    </source>
</reference>
<evidence type="ECO:0000313" key="2">
    <source>
        <dbReference type="Proteomes" id="UP001431783"/>
    </source>
</evidence>
<sequence length="234" mass="27669">MTRPSGRLWNHYRLLTGMLLSQTSRLMQALCGKIFPTIWIKNSNRNEIHISPEVKELKNNLDALFVISKRNPEYLFLYKKTKILYDTALKKMKQNHYRTLIENSKNKSKTSWNILRNLTGKNIPGRNAFSEAEDHALLAEKFNEYYTDLCSESIKAIGKSPALVSRQLVQYRAEHRIVNDMFQDDWMKFTPNLITSMWNSLKSPISNDMIYWYVVEFETFFMLTLNESRDFLDF</sequence>
<comment type="caution">
    <text evidence="1">The sequence shown here is derived from an EMBL/GenBank/DDBJ whole genome shotgun (WGS) entry which is preliminary data.</text>
</comment>
<dbReference type="EMBL" id="JARQZJ010000065">
    <property type="protein sequence ID" value="KAK9880551.1"/>
    <property type="molecule type" value="Genomic_DNA"/>
</dbReference>
<dbReference type="Proteomes" id="UP001431783">
    <property type="component" value="Unassembled WGS sequence"/>
</dbReference>
<proteinExistence type="predicted"/>
<name>A0AAW1UI83_9CUCU</name>
<evidence type="ECO:0000313" key="1">
    <source>
        <dbReference type="EMBL" id="KAK9880551.1"/>
    </source>
</evidence>
<dbReference type="AlphaFoldDB" id="A0AAW1UI83"/>
<keyword evidence="2" id="KW-1185">Reference proteome</keyword>
<organism evidence="1 2">
    <name type="scientific">Henosepilachna vigintioctopunctata</name>
    <dbReference type="NCBI Taxonomy" id="420089"/>
    <lineage>
        <taxon>Eukaryota</taxon>
        <taxon>Metazoa</taxon>
        <taxon>Ecdysozoa</taxon>
        <taxon>Arthropoda</taxon>
        <taxon>Hexapoda</taxon>
        <taxon>Insecta</taxon>
        <taxon>Pterygota</taxon>
        <taxon>Neoptera</taxon>
        <taxon>Endopterygota</taxon>
        <taxon>Coleoptera</taxon>
        <taxon>Polyphaga</taxon>
        <taxon>Cucujiformia</taxon>
        <taxon>Coccinelloidea</taxon>
        <taxon>Coccinellidae</taxon>
        <taxon>Epilachninae</taxon>
        <taxon>Epilachnini</taxon>
        <taxon>Henosepilachna</taxon>
    </lineage>
</organism>
<gene>
    <name evidence="1" type="ORF">WA026_011787</name>
</gene>
<accession>A0AAW1UI83</accession>
<protein>
    <submittedName>
        <fullName evidence="1">Uncharacterized protein</fullName>
    </submittedName>
</protein>